<dbReference type="Pfam" id="PF19054">
    <property type="entry name" value="DUF5753"/>
    <property type="match status" value="1"/>
</dbReference>
<evidence type="ECO:0000259" key="2">
    <source>
        <dbReference type="Pfam" id="PF04149"/>
    </source>
</evidence>
<accession>A0ABT1HRE7</accession>
<reference evidence="4 5" key="1">
    <citation type="submission" date="2022-06" db="EMBL/GenBank/DDBJ databases">
        <title>Genomic Encyclopedia of Archaeal and Bacterial Type Strains, Phase II (KMG-II): from individual species to whole genera.</title>
        <authorList>
            <person name="Goeker M."/>
        </authorList>
    </citation>
    <scope>NUCLEOTIDE SEQUENCE [LARGE SCALE GENOMIC DNA]</scope>
    <source>
        <strain evidence="4 5">DSM 40477</strain>
    </source>
</reference>
<evidence type="ECO:0000313" key="4">
    <source>
        <dbReference type="EMBL" id="MCP2258088.1"/>
    </source>
</evidence>
<proteinExistence type="predicted"/>
<dbReference type="EMBL" id="JAMTCP010000006">
    <property type="protein sequence ID" value="MCP2258088.1"/>
    <property type="molecule type" value="Genomic_DNA"/>
</dbReference>
<dbReference type="Pfam" id="PF04149">
    <property type="entry name" value="DUF397"/>
    <property type="match status" value="1"/>
</dbReference>
<feature type="domain" description="DUF5753" evidence="3">
    <location>
        <begin position="57"/>
        <end position="164"/>
    </location>
</feature>
<dbReference type="InterPro" id="IPR043917">
    <property type="entry name" value="DUF5753"/>
</dbReference>
<organism evidence="4 5">
    <name type="scientific">Streptoalloteichus tenebrarius (strain ATCC 17920 / DSM 40477 / JCM 4838 / CBS 697.72 / NBRC 16177 / NCIMB 11028 / NRRL B-12390 / A12253. 1 / ISP 5477)</name>
    <name type="common">Streptomyces tenebrarius</name>
    <dbReference type="NCBI Taxonomy" id="1933"/>
    <lineage>
        <taxon>Bacteria</taxon>
        <taxon>Bacillati</taxon>
        <taxon>Actinomycetota</taxon>
        <taxon>Actinomycetes</taxon>
        <taxon>Pseudonocardiales</taxon>
        <taxon>Pseudonocardiaceae</taxon>
        <taxon>Streptoalloteichus</taxon>
    </lineage>
</organism>
<comment type="caution">
    <text evidence="4">The sequence shown here is derived from an EMBL/GenBank/DDBJ whole genome shotgun (WGS) entry which is preliminary data.</text>
</comment>
<evidence type="ECO:0008006" key="6">
    <source>
        <dbReference type="Google" id="ProtNLM"/>
    </source>
</evidence>
<dbReference type="InterPro" id="IPR007278">
    <property type="entry name" value="DUF397"/>
</dbReference>
<name>A0ABT1HRE7_STRSD</name>
<keyword evidence="5" id="KW-1185">Reference proteome</keyword>
<feature type="region of interest" description="Disordered" evidence="1">
    <location>
        <begin position="290"/>
        <end position="310"/>
    </location>
</feature>
<protein>
    <recommendedName>
        <fullName evidence="6">DUF397 domain-containing protein</fullName>
    </recommendedName>
</protein>
<evidence type="ECO:0000259" key="3">
    <source>
        <dbReference type="Pfam" id="PF19054"/>
    </source>
</evidence>
<evidence type="ECO:0000313" key="5">
    <source>
        <dbReference type="Proteomes" id="UP001205311"/>
    </source>
</evidence>
<evidence type="ECO:0000256" key="1">
    <source>
        <dbReference type="SAM" id="MobiDB-lite"/>
    </source>
</evidence>
<feature type="domain" description="DUF397" evidence="2">
    <location>
        <begin position="178"/>
        <end position="226"/>
    </location>
</feature>
<gene>
    <name evidence="4" type="ORF">LX15_001775</name>
</gene>
<dbReference type="Proteomes" id="UP001205311">
    <property type="component" value="Unassembled WGS sequence"/>
</dbReference>
<sequence length="310" mass="34681">MFTLSRKSLVSRGSYLTTERHHRVRANRRPVKADEVPCIKTDRTNIRFHMNLGRRFASTIRAFELVIVPGLVQIAEYTRHVFVSLAKFHQTPRDTDEAVRIRLERQRALYDSAKRIELLMCESAVRYFVCPPDVMVAQIDRLLALLSLPTVRLGIIPLDTRLPTVPINGFLWPPTMAASHSAGNPEQCVEVGSCRTSTMVRDSKNLAGPVLAFTHGSWSAFIETAKSGALDLDQWTTRRAPPGEHAFAGGALAVYGQSRKLTWWLWMLKFFVKTVRSAPTLTGSCCSRAGSRDHDAPFHARGCSHGRGRG</sequence>